<keyword evidence="2" id="KW-1185">Reference proteome</keyword>
<reference evidence="1 2" key="1">
    <citation type="submission" date="2024-01" db="EMBL/GenBank/DDBJ databases">
        <title>The genomes of 5 underutilized Papilionoideae crops provide insights into root nodulation and disease resistanc.</title>
        <authorList>
            <person name="Jiang F."/>
        </authorList>
    </citation>
    <scope>NUCLEOTIDE SEQUENCE [LARGE SCALE GENOMIC DNA]</scope>
    <source>
        <strain evidence="1">LVBAO_FW01</strain>
        <tissue evidence="1">Leaves</tissue>
    </source>
</reference>
<comment type="caution">
    <text evidence="1">The sequence shown here is derived from an EMBL/GenBank/DDBJ whole genome shotgun (WGS) entry which is preliminary data.</text>
</comment>
<accession>A0AAN9Q9Y3</accession>
<protein>
    <submittedName>
        <fullName evidence="1">Uncharacterized protein</fullName>
    </submittedName>
</protein>
<sequence length="129" mass="14656">MRSEKIRYLMVLLGSTSVPPFNACHYQQPPTMGLTPLCFRPSRLESGHPLHIGPHITTSFVFSFDPTHPSQILFLRIPHTPIYPSLYPLPTPLSHSQYLIDSIIFILNEASSGKKVDYILDYISFEVNN</sequence>
<proteinExistence type="predicted"/>
<dbReference type="EMBL" id="JAYMYQ010000005">
    <property type="protein sequence ID" value="KAK7330260.1"/>
    <property type="molecule type" value="Genomic_DNA"/>
</dbReference>
<organism evidence="1 2">
    <name type="scientific">Canavalia gladiata</name>
    <name type="common">Sword bean</name>
    <name type="synonym">Dolichos gladiatus</name>
    <dbReference type="NCBI Taxonomy" id="3824"/>
    <lineage>
        <taxon>Eukaryota</taxon>
        <taxon>Viridiplantae</taxon>
        <taxon>Streptophyta</taxon>
        <taxon>Embryophyta</taxon>
        <taxon>Tracheophyta</taxon>
        <taxon>Spermatophyta</taxon>
        <taxon>Magnoliopsida</taxon>
        <taxon>eudicotyledons</taxon>
        <taxon>Gunneridae</taxon>
        <taxon>Pentapetalae</taxon>
        <taxon>rosids</taxon>
        <taxon>fabids</taxon>
        <taxon>Fabales</taxon>
        <taxon>Fabaceae</taxon>
        <taxon>Papilionoideae</taxon>
        <taxon>50 kb inversion clade</taxon>
        <taxon>NPAAA clade</taxon>
        <taxon>indigoferoid/millettioid clade</taxon>
        <taxon>Phaseoleae</taxon>
        <taxon>Canavalia</taxon>
    </lineage>
</organism>
<evidence type="ECO:0000313" key="2">
    <source>
        <dbReference type="Proteomes" id="UP001367508"/>
    </source>
</evidence>
<dbReference type="Proteomes" id="UP001367508">
    <property type="component" value="Unassembled WGS sequence"/>
</dbReference>
<name>A0AAN9Q9Y3_CANGL</name>
<dbReference type="AlphaFoldDB" id="A0AAN9Q9Y3"/>
<evidence type="ECO:0000313" key="1">
    <source>
        <dbReference type="EMBL" id="KAK7330260.1"/>
    </source>
</evidence>
<gene>
    <name evidence="1" type="ORF">VNO77_24448</name>
</gene>